<reference evidence="2 3" key="1">
    <citation type="submission" date="2019-05" db="EMBL/GenBank/DDBJ databases">
        <title>Streptomyces marianii sp. nov., a novel marine actinomycete from southern coast of India.</title>
        <authorList>
            <person name="Iniyan A.M."/>
            <person name="Wink J."/>
            <person name="Ramprasad E."/>
            <person name="Ramana C.V."/>
            <person name="Bunk B."/>
            <person name="Sproer C."/>
            <person name="Joseph F.-J.R.S."/>
            <person name="Vincent S.G.P."/>
        </authorList>
    </citation>
    <scope>NUCLEOTIDE SEQUENCE [LARGE SCALE GENOMIC DNA]</scope>
    <source>
        <strain evidence="2 3">ICN19</strain>
    </source>
</reference>
<keyword evidence="1" id="KW-0472">Membrane</keyword>
<evidence type="ECO:0000256" key="1">
    <source>
        <dbReference type="SAM" id="Phobius"/>
    </source>
</evidence>
<evidence type="ECO:0000313" key="2">
    <source>
        <dbReference type="EMBL" id="TLQ47359.1"/>
    </source>
</evidence>
<name>A0A5R9EF07_9ACTN</name>
<keyword evidence="1" id="KW-1133">Transmembrane helix</keyword>
<keyword evidence="1" id="KW-0812">Transmembrane</keyword>
<protein>
    <submittedName>
        <fullName evidence="2">Uncharacterized protein</fullName>
    </submittedName>
</protein>
<evidence type="ECO:0000313" key="3">
    <source>
        <dbReference type="Proteomes" id="UP000305921"/>
    </source>
</evidence>
<feature type="transmembrane region" description="Helical" evidence="1">
    <location>
        <begin position="53"/>
        <end position="76"/>
    </location>
</feature>
<dbReference type="Proteomes" id="UP000305921">
    <property type="component" value="Unassembled WGS sequence"/>
</dbReference>
<proteinExistence type="predicted"/>
<dbReference type="RefSeq" id="WP_138056643.1">
    <property type="nucleotide sequence ID" value="NZ_VAWE01000001.1"/>
</dbReference>
<feature type="transmembrane region" description="Helical" evidence="1">
    <location>
        <begin position="13"/>
        <end position="32"/>
    </location>
</feature>
<dbReference type="EMBL" id="VAWE01000001">
    <property type="protein sequence ID" value="TLQ47359.1"/>
    <property type="molecule type" value="Genomic_DNA"/>
</dbReference>
<accession>A0A5R9EF07</accession>
<organism evidence="2 3">
    <name type="scientific">Streptomyces marianii</name>
    <dbReference type="NCBI Taxonomy" id="1817406"/>
    <lineage>
        <taxon>Bacteria</taxon>
        <taxon>Bacillati</taxon>
        <taxon>Actinomycetota</taxon>
        <taxon>Actinomycetes</taxon>
        <taxon>Kitasatosporales</taxon>
        <taxon>Streptomycetaceae</taxon>
        <taxon>Streptomyces</taxon>
    </lineage>
</organism>
<comment type="caution">
    <text evidence="2">The sequence shown here is derived from an EMBL/GenBank/DDBJ whole genome shotgun (WGS) entry which is preliminary data.</text>
</comment>
<gene>
    <name evidence="2" type="ORF">FEF34_34330</name>
</gene>
<dbReference type="AlphaFoldDB" id="A0A5R9EF07"/>
<dbReference type="OrthoDB" id="9853966at2"/>
<sequence length="77" mass="8645">MKMKLAAKFSDDIIVRVGFAPFMLIIGLLVLANYKGVVEKVYLKSQRRAATPFWVILFRVGGSFWAIAAITLLIGIW</sequence>
<keyword evidence="3" id="KW-1185">Reference proteome</keyword>